<evidence type="ECO:0000256" key="5">
    <source>
        <dbReference type="ARBA" id="ARBA00022692"/>
    </source>
</evidence>
<dbReference type="Pfam" id="PF00528">
    <property type="entry name" value="BPD_transp_1"/>
    <property type="match status" value="1"/>
</dbReference>
<feature type="transmembrane region" description="Helical" evidence="8">
    <location>
        <begin position="172"/>
        <end position="194"/>
    </location>
</feature>
<geneLocation type="plasmid" evidence="10 11">
    <name>pTiQ15_94</name>
</geneLocation>
<keyword evidence="2 8" id="KW-0813">Transport</keyword>
<dbReference type="SUPFAM" id="SSF161098">
    <property type="entry name" value="MetI-like"/>
    <property type="match status" value="1"/>
</dbReference>
<keyword evidence="3" id="KW-1003">Cell membrane</keyword>
<dbReference type="GO" id="GO:0005886">
    <property type="term" value="C:plasma membrane"/>
    <property type="evidence" value="ECO:0007669"/>
    <property type="project" value="UniProtKB-SubCell"/>
</dbReference>
<accession>A0AAJ4TDN8</accession>
<feature type="transmembrane region" description="Helical" evidence="8">
    <location>
        <begin position="200"/>
        <end position="218"/>
    </location>
</feature>
<organism evidence="10 11">
    <name type="scientific">Agrobacterium tumefaciens</name>
    <dbReference type="NCBI Taxonomy" id="358"/>
    <lineage>
        <taxon>Bacteria</taxon>
        <taxon>Pseudomonadati</taxon>
        <taxon>Pseudomonadota</taxon>
        <taxon>Alphaproteobacteria</taxon>
        <taxon>Hyphomicrobiales</taxon>
        <taxon>Rhizobiaceae</taxon>
        <taxon>Rhizobium/Agrobacterium group</taxon>
        <taxon>Agrobacterium</taxon>
        <taxon>Agrobacterium tumefaciens complex</taxon>
    </lineage>
</organism>
<proteinExistence type="inferred from homology"/>
<evidence type="ECO:0000256" key="8">
    <source>
        <dbReference type="RuleBase" id="RU363032"/>
    </source>
</evidence>
<keyword evidence="10" id="KW-0614">Plasmid</keyword>
<protein>
    <submittedName>
        <fullName evidence="10">ABC transporter permease</fullName>
    </submittedName>
</protein>
<comment type="similarity">
    <text evidence="8">Belongs to the binding-protein-dependent transport system permease family.</text>
</comment>
<feature type="transmembrane region" description="Helical" evidence="8">
    <location>
        <begin position="230"/>
        <end position="248"/>
    </location>
</feature>
<evidence type="ECO:0000313" key="10">
    <source>
        <dbReference type="EMBL" id="QTG17277.1"/>
    </source>
</evidence>
<reference evidence="10" key="1">
    <citation type="submission" date="2020-02" db="EMBL/GenBank/DDBJ databases">
        <title>Unexpected conservation and global transmission of agrobacterial virulence plasmids.</title>
        <authorList>
            <person name="Weisberg A.J."/>
            <person name="Davis E.W. II"/>
            <person name="Tabima J.R."/>
            <person name="Belcher M.S."/>
            <person name="Miller M."/>
            <person name="Kuo C.-H."/>
            <person name="Loper J.E."/>
            <person name="Grunwald N.J."/>
            <person name="Putnam M.L."/>
            <person name="Chang J.H."/>
        </authorList>
    </citation>
    <scope>NUCLEOTIDE SEQUENCE</scope>
    <source>
        <strain evidence="10">Q15/94</strain>
        <plasmid evidence="10">pTiQ15_94</plasmid>
    </source>
</reference>
<dbReference type="AlphaFoldDB" id="A0AAJ4TDN8"/>
<dbReference type="PANTHER" id="PTHR43357">
    <property type="entry name" value="INNER MEMBRANE ABC TRANSPORTER PERMEASE PROTEIN YDCV"/>
    <property type="match status" value="1"/>
</dbReference>
<dbReference type="InterPro" id="IPR035906">
    <property type="entry name" value="MetI-like_sf"/>
</dbReference>
<dbReference type="Gene3D" id="1.10.3720.10">
    <property type="entry name" value="MetI-like"/>
    <property type="match status" value="1"/>
</dbReference>
<sequence>MLGKLNNGLLVLLFALLLAPLLPAVVMSFSADSYLSFPPSGWSTRWYAAVMTNDRFLAGLKLSLLLALGATILALAFGIPASYAMVRSRIPFANTLVALFTAPLIVPSIILGLGLLLVFVRLKLNGSMTGLVLTHTMIVTPFVIRIIITGLKTMPADIEAAAASLGARPFTVFRRITLPSLTPSISGAALLAFLISFDEVAITLFLAGQSLATLPVAIYRYTTERTDPQIAALSVLLILISALLMFLLERVIGVARAIGK</sequence>
<keyword evidence="7 8" id="KW-0472">Membrane</keyword>
<feature type="transmembrane region" description="Helical" evidence="8">
    <location>
        <begin position="62"/>
        <end position="84"/>
    </location>
</feature>
<dbReference type="Proteomes" id="UP000663946">
    <property type="component" value="Plasmid pTiQ15_94"/>
</dbReference>
<evidence type="ECO:0000256" key="2">
    <source>
        <dbReference type="ARBA" id="ARBA00022448"/>
    </source>
</evidence>
<feature type="domain" description="ABC transmembrane type-1" evidence="9">
    <location>
        <begin position="60"/>
        <end position="248"/>
    </location>
</feature>
<evidence type="ECO:0000313" key="11">
    <source>
        <dbReference type="Proteomes" id="UP000663946"/>
    </source>
</evidence>
<gene>
    <name evidence="10" type="ORF">G6M86_28555</name>
</gene>
<keyword evidence="4" id="KW-0997">Cell inner membrane</keyword>
<evidence type="ECO:0000256" key="1">
    <source>
        <dbReference type="ARBA" id="ARBA00004429"/>
    </source>
</evidence>
<dbReference type="PANTHER" id="PTHR43357:SF4">
    <property type="entry name" value="INNER MEMBRANE ABC TRANSPORTER PERMEASE PROTEIN YDCV"/>
    <property type="match status" value="1"/>
</dbReference>
<dbReference type="EMBL" id="CP049220">
    <property type="protein sequence ID" value="QTG17277.1"/>
    <property type="molecule type" value="Genomic_DNA"/>
</dbReference>
<keyword evidence="5 8" id="KW-0812">Transmembrane</keyword>
<dbReference type="InterPro" id="IPR000515">
    <property type="entry name" value="MetI-like"/>
</dbReference>
<evidence type="ECO:0000256" key="3">
    <source>
        <dbReference type="ARBA" id="ARBA00022475"/>
    </source>
</evidence>
<dbReference type="PROSITE" id="PS50928">
    <property type="entry name" value="ABC_TM1"/>
    <property type="match status" value="1"/>
</dbReference>
<feature type="transmembrane region" description="Helical" evidence="8">
    <location>
        <begin position="96"/>
        <end position="120"/>
    </location>
</feature>
<evidence type="ECO:0000256" key="6">
    <source>
        <dbReference type="ARBA" id="ARBA00022989"/>
    </source>
</evidence>
<dbReference type="GO" id="GO:0055085">
    <property type="term" value="P:transmembrane transport"/>
    <property type="evidence" value="ECO:0007669"/>
    <property type="project" value="InterPro"/>
</dbReference>
<comment type="subcellular location">
    <subcellularLocation>
        <location evidence="1">Cell inner membrane</location>
        <topology evidence="1">Multi-pass membrane protein</topology>
    </subcellularLocation>
    <subcellularLocation>
        <location evidence="8">Cell membrane</location>
        <topology evidence="8">Multi-pass membrane protein</topology>
    </subcellularLocation>
</comment>
<keyword evidence="6 8" id="KW-1133">Transmembrane helix</keyword>
<dbReference type="CDD" id="cd06261">
    <property type="entry name" value="TM_PBP2"/>
    <property type="match status" value="1"/>
</dbReference>
<evidence type="ECO:0000259" key="9">
    <source>
        <dbReference type="PROSITE" id="PS50928"/>
    </source>
</evidence>
<name>A0AAJ4TDN8_AGRTU</name>
<evidence type="ECO:0000256" key="4">
    <source>
        <dbReference type="ARBA" id="ARBA00022519"/>
    </source>
</evidence>
<feature type="transmembrane region" description="Helical" evidence="8">
    <location>
        <begin position="132"/>
        <end position="151"/>
    </location>
</feature>
<evidence type="ECO:0000256" key="7">
    <source>
        <dbReference type="ARBA" id="ARBA00023136"/>
    </source>
</evidence>